<evidence type="ECO:0000313" key="1">
    <source>
        <dbReference type="EMBL" id="TDT68649.1"/>
    </source>
</evidence>
<dbReference type="AlphaFoldDB" id="A0AA46I599"/>
<keyword evidence="2" id="KW-1185">Reference proteome</keyword>
<accession>A0AA46I599</accession>
<dbReference type="Proteomes" id="UP000294678">
    <property type="component" value="Unassembled WGS sequence"/>
</dbReference>
<gene>
    <name evidence="1" type="ORF">EV215_1716</name>
</gene>
<protein>
    <submittedName>
        <fullName evidence="1">Negative regulator of RcsB-dependent stress response</fullName>
    </submittedName>
</protein>
<name>A0AA46I599_9FUSO</name>
<dbReference type="EMBL" id="SOBG01000007">
    <property type="protein sequence ID" value="TDT68649.1"/>
    <property type="molecule type" value="Genomic_DNA"/>
</dbReference>
<proteinExistence type="predicted"/>
<dbReference type="SUPFAM" id="SSF48452">
    <property type="entry name" value="TPR-like"/>
    <property type="match status" value="2"/>
</dbReference>
<evidence type="ECO:0000313" key="2">
    <source>
        <dbReference type="Proteomes" id="UP000294678"/>
    </source>
</evidence>
<sequence length="291" mass="34445">MNYKLFKLFIIFILIFNFGCSNSQKKQIENNKKQENYAIVKGINALNQNKIQVALESFLDAYSINSENIFTLQNLAFIYSEKKDYNTAESYYLKILSKKSNDTNTLYNISVLYYNQEKYIKALNYLKKISYDQLNDKILILKSKTYYALNDYKNAYNNIILIKNNNIDTDIFLVNILFKLNDISNLHPLLVSLYKKYPNNIEINILYSKHLYYNLNEYKKALNIINKYFIKNGVNKKMVIFITEICVNEKDFINAKKYINLTPEADIFDNKILELKKIIEKEVKNNERLAN</sequence>
<reference evidence="1 2" key="1">
    <citation type="submission" date="2019-03" db="EMBL/GenBank/DDBJ databases">
        <title>Genomic Encyclopedia of Type Strains, Phase IV (KMG-IV): sequencing the most valuable type-strain genomes for metagenomic binning, comparative biology and taxonomic classification.</title>
        <authorList>
            <person name="Goeker M."/>
        </authorList>
    </citation>
    <scope>NUCLEOTIDE SEQUENCE [LARGE SCALE GENOMIC DNA]</scope>
    <source>
        <strain evidence="1 2">DSM 100055</strain>
    </source>
</reference>
<organism evidence="1 2">
    <name type="scientific">Hypnocyclicus thermotrophus</name>
    <dbReference type="NCBI Taxonomy" id="1627895"/>
    <lineage>
        <taxon>Bacteria</taxon>
        <taxon>Fusobacteriati</taxon>
        <taxon>Fusobacteriota</taxon>
        <taxon>Fusobacteriia</taxon>
        <taxon>Fusobacteriales</taxon>
        <taxon>Fusobacteriaceae</taxon>
        <taxon>Hypnocyclicus</taxon>
    </lineage>
</organism>
<dbReference type="InterPro" id="IPR011990">
    <property type="entry name" value="TPR-like_helical_dom_sf"/>
</dbReference>
<dbReference type="Gene3D" id="1.25.40.10">
    <property type="entry name" value="Tetratricopeptide repeat domain"/>
    <property type="match status" value="1"/>
</dbReference>
<dbReference type="RefSeq" id="WP_134113580.1">
    <property type="nucleotide sequence ID" value="NZ_SOBG01000007.1"/>
</dbReference>
<comment type="caution">
    <text evidence="1">The sequence shown here is derived from an EMBL/GenBank/DDBJ whole genome shotgun (WGS) entry which is preliminary data.</text>
</comment>